<comment type="similarity">
    <text evidence="2">Belongs to the PPase class C family. Prune subfamily.</text>
</comment>
<feature type="domain" description="DHHA2" evidence="7">
    <location>
        <begin position="271"/>
        <end position="415"/>
    </location>
</feature>
<dbReference type="PANTHER" id="PTHR12112">
    <property type="entry name" value="BNIP - RELATED"/>
    <property type="match status" value="1"/>
</dbReference>
<proteinExistence type="inferred from homology"/>
<dbReference type="GO" id="GO:0005737">
    <property type="term" value="C:cytoplasm"/>
    <property type="evidence" value="ECO:0007669"/>
    <property type="project" value="InterPro"/>
</dbReference>
<dbReference type="InterPro" id="IPR001667">
    <property type="entry name" value="DDH_dom"/>
</dbReference>
<dbReference type="AlphaFoldDB" id="A0AAV2MED1"/>
<dbReference type="EMBL" id="OZ035829">
    <property type="protein sequence ID" value="CAL1611600.1"/>
    <property type="molecule type" value="Genomic_DNA"/>
</dbReference>
<feature type="compositionally biased region" description="Basic and acidic residues" evidence="6">
    <location>
        <begin position="19"/>
        <end position="28"/>
    </location>
</feature>
<dbReference type="Gene3D" id="3.10.310.20">
    <property type="entry name" value="DHHA2 domain"/>
    <property type="match status" value="1"/>
</dbReference>
<dbReference type="PANTHER" id="PTHR12112:SF47">
    <property type="entry name" value="EXOPOLYPHOSPHATASE PRUNE1"/>
    <property type="match status" value="1"/>
</dbReference>
<keyword evidence="4" id="KW-0378">Hydrolase</keyword>
<evidence type="ECO:0000259" key="7">
    <source>
        <dbReference type="SMART" id="SM01131"/>
    </source>
</evidence>
<reference evidence="8 9" key="1">
    <citation type="submission" date="2024-04" db="EMBL/GenBank/DDBJ databases">
        <authorList>
            <person name="Waldvogel A.-M."/>
            <person name="Schoenle A."/>
        </authorList>
    </citation>
    <scope>NUCLEOTIDE SEQUENCE [LARGE SCALE GENOMIC DNA]</scope>
</reference>
<protein>
    <recommendedName>
        <fullName evidence="7">DHHA2 domain-containing protein</fullName>
    </recommendedName>
</protein>
<dbReference type="InterPro" id="IPR004097">
    <property type="entry name" value="DHHA2"/>
</dbReference>
<dbReference type="InterPro" id="IPR038222">
    <property type="entry name" value="DHHA2_dom_sf"/>
</dbReference>
<evidence type="ECO:0000256" key="4">
    <source>
        <dbReference type="ARBA" id="ARBA00022801"/>
    </source>
</evidence>
<dbReference type="InterPro" id="IPR038763">
    <property type="entry name" value="DHH_sf"/>
</dbReference>
<gene>
    <name evidence="8" type="ORF">KC01_LOCUS37999</name>
</gene>
<organism evidence="8 9">
    <name type="scientific">Knipowitschia caucasica</name>
    <name type="common">Caucasian dwarf goby</name>
    <name type="synonym">Pomatoschistus caucasicus</name>
    <dbReference type="NCBI Taxonomy" id="637954"/>
    <lineage>
        <taxon>Eukaryota</taxon>
        <taxon>Metazoa</taxon>
        <taxon>Chordata</taxon>
        <taxon>Craniata</taxon>
        <taxon>Vertebrata</taxon>
        <taxon>Euteleostomi</taxon>
        <taxon>Actinopterygii</taxon>
        <taxon>Neopterygii</taxon>
        <taxon>Teleostei</taxon>
        <taxon>Neoteleostei</taxon>
        <taxon>Acanthomorphata</taxon>
        <taxon>Gobiaria</taxon>
        <taxon>Gobiiformes</taxon>
        <taxon>Gobioidei</taxon>
        <taxon>Gobiidae</taxon>
        <taxon>Gobiinae</taxon>
        <taxon>Knipowitschia</taxon>
    </lineage>
</organism>
<feature type="compositionally biased region" description="Polar residues" evidence="6">
    <location>
        <begin position="455"/>
        <end position="467"/>
    </location>
</feature>
<dbReference type="SMART" id="SM01131">
    <property type="entry name" value="DHHA2"/>
    <property type="match status" value="1"/>
</dbReference>
<keyword evidence="3" id="KW-0479">Metal-binding</keyword>
<evidence type="ECO:0000256" key="1">
    <source>
        <dbReference type="ARBA" id="ARBA00001936"/>
    </source>
</evidence>
<dbReference type="Pfam" id="PF01368">
    <property type="entry name" value="DHH"/>
    <property type="match status" value="1"/>
</dbReference>
<name>A0AAV2MED1_KNICA</name>
<evidence type="ECO:0000256" key="6">
    <source>
        <dbReference type="SAM" id="MobiDB-lite"/>
    </source>
</evidence>
<sequence length="467" mass="50510">MCTVCVTASGAPVCGVWRDPTREGRPEPGPRSPVRPGEEPQAAAADPGMEAFLRSRGAELSGPGSGLGPVHVVLGNEACDMDSMVCALVYGYLLHMSGGGRGVVIPLLNIPAQDFVLRSDSVALLRKSGLSPELLLFRDQVDLRRIRRERGLWLTLVDHNVLADSDSYLEGAVVEVIDHHKLERVVTAETAASCLITVETVGSCATLVTEKLLQRAPELLDLNVATLLYGTILVDCVDLAPEAGKVTPKDSEVVHELETKVQSLPQRSELFTELQDQKFNVHGLNSEQMLRKDLKSVSGPDLSLGISVIYLPLQDFLGMAGVAAELSSFCQTMGFDLLLLMSISFTASQQPIRELGVFSLSQPIREQVSAHLVQAESPALLLQPISCEHPHVTAFHQGNATASRKKVLPILKDCLFSDDITSCVKRRDFLSSDDLMVPPTPVNSLVEGSPLDQGLSPTELTTRLLTR</sequence>
<evidence type="ECO:0000313" key="9">
    <source>
        <dbReference type="Proteomes" id="UP001497482"/>
    </source>
</evidence>
<feature type="region of interest" description="Disordered" evidence="6">
    <location>
        <begin position="17"/>
        <end position="45"/>
    </location>
</feature>
<evidence type="ECO:0000256" key="3">
    <source>
        <dbReference type="ARBA" id="ARBA00022723"/>
    </source>
</evidence>
<evidence type="ECO:0000313" key="8">
    <source>
        <dbReference type="EMBL" id="CAL1611600.1"/>
    </source>
</evidence>
<dbReference type="SUPFAM" id="SSF64182">
    <property type="entry name" value="DHH phosphoesterases"/>
    <property type="match status" value="1"/>
</dbReference>
<accession>A0AAV2MED1</accession>
<keyword evidence="9" id="KW-1185">Reference proteome</keyword>
<evidence type="ECO:0000256" key="5">
    <source>
        <dbReference type="ARBA" id="ARBA00023211"/>
    </source>
</evidence>
<keyword evidence="5" id="KW-0464">Manganese</keyword>
<comment type="cofactor">
    <cofactor evidence="1">
        <name>Mn(2+)</name>
        <dbReference type="ChEBI" id="CHEBI:29035"/>
    </cofactor>
</comment>
<dbReference type="GO" id="GO:0046872">
    <property type="term" value="F:metal ion binding"/>
    <property type="evidence" value="ECO:0007669"/>
    <property type="project" value="UniProtKB-KW"/>
</dbReference>
<dbReference type="Pfam" id="PF02833">
    <property type="entry name" value="DHHA2"/>
    <property type="match status" value="1"/>
</dbReference>
<feature type="region of interest" description="Disordered" evidence="6">
    <location>
        <begin position="446"/>
        <end position="467"/>
    </location>
</feature>
<dbReference type="Proteomes" id="UP001497482">
    <property type="component" value="Chromosome 7"/>
</dbReference>
<evidence type="ECO:0000256" key="2">
    <source>
        <dbReference type="ARBA" id="ARBA00010331"/>
    </source>
</evidence>
<dbReference type="GO" id="GO:0004309">
    <property type="term" value="F:exopolyphosphatase activity"/>
    <property type="evidence" value="ECO:0007669"/>
    <property type="project" value="TreeGrafter"/>
</dbReference>
<dbReference type="Gene3D" id="3.90.1640.10">
    <property type="entry name" value="inorganic pyrophosphatase (n-terminal core)"/>
    <property type="match status" value="1"/>
</dbReference>